<dbReference type="EMBL" id="ML996084">
    <property type="protein sequence ID" value="KAF2153940.1"/>
    <property type="molecule type" value="Genomic_DNA"/>
</dbReference>
<reference evidence="2" key="1">
    <citation type="journal article" date="2020" name="Stud. Mycol.">
        <title>101 Dothideomycetes genomes: a test case for predicting lifestyles and emergence of pathogens.</title>
        <authorList>
            <person name="Haridas S."/>
            <person name="Albert R."/>
            <person name="Binder M."/>
            <person name="Bloem J."/>
            <person name="Labutti K."/>
            <person name="Salamov A."/>
            <person name="Andreopoulos B."/>
            <person name="Baker S."/>
            <person name="Barry K."/>
            <person name="Bills G."/>
            <person name="Bluhm B."/>
            <person name="Cannon C."/>
            <person name="Castanera R."/>
            <person name="Culley D."/>
            <person name="Daum C."/>
            <person name="Ezra D."/>
            <person name="Gonzalez J."/>
            <person name="Henrissat B."/>
            <person name="Kuo A."/>
            <person name="Liang C."/>
            <person name="Lipzen A."/>
            <person name="Lutzoni F."/>
            <person name="Magnuson J."/>
            <person name="Mondo S."/>
            <person name="Nolan M."/>
            <person name="Ohm R."/>
            <person name="Pangilinan J."/>
            <person name="Park H.-J."/>
            <person name="Ramirez L."/>
            <person name="Alfaro M."/>
            <person name="Sun H."/>
            <person name="Tritt A."/>
            <person name="Yoshinaga Y."/>
            <person name="Zwiers L.-H."/>
            <person name="Turgeon B."/>
            <person name="Goodwin S."/>
            <person name="Spatafora J."/>
            <person name="Crous P."/>
            <person name="Grigoriev I."/>
        </authorList>
    </citation>
    <scope>NUCLEOTIDE SEQUENCE</scope>
    <source>
        <strain evidence="2">CBS 260.36</strain>
    </source>
</reference>
<feature type="compositionally biased region" description="Polar residues" evidence="1">
    <location>
        <begin position="265"/>
        <end position="284"/>
    </location>
</feature>
<organism evidence="2 3">
    <name type="scientific">Myriangium duriaei CBS 260.36</name>
    <dbReference type="NCBI Taxonomy" id="1168546"/>
    <lineage>
        <taxon>Eukaryota</taxon>
        <taxon>Fungi</taxon>
        <taxon>Dikarya</taxon>
        <taxon>Ascomycota</taxon>
        <taxon>Pezizomycotina</taxon>
        <taxon>Dothideomycetes</taxon>
        <taxon>Dothideomycetidae</taxon>
        <taxon>Myriangiales</taxon>
        <taxon>Myriangiaceae</taxon>
        <taxon>Myriangium</taxon>
    </lineage>
</organism>
<feature type="compositionally biased region" description="Low complexity" evidence="1">
    <location>
        <begin position="170"/>
        <end position="190"/>
    </location>
</feature>
<feature type="region of interest" description="Disordered" evidence="1">
    <location>
        <begin position="330"/>
        <end position="351"/>
    </location>
</feature>
<feature type="region of interest" description="Disordered" evidence="1">
    <location>
        <begin position="27"/>
        <end position="201"/>
    </location>
</feature>
<evidence type="ECO:0008006" key="4">
    <source>
        <dbReference type="Google" id="ProtNLM"/>
    </source>
</evidence>
<keyword evidence="3" id="KW-1185">Reference proteome</keyword>
<evidence type="ECO:0000313" key="2">
    <source>
        <dbReference type="EMBL" id="KAF2153940.1"/>
    </source>
</evidence>
<feature type="compositionally biased region" description="Low complexity" evidence="1">
    <location>
        <begin position="126"/>
        <end position="138"/>
    </location>
</feature>
<feature type="compositionally biased region" description="Polar residues" evidence="1">
    <location>
        <begin position="139"/>
        <end position="169"/>
    </location>
</feature>
<sequence>MSLSLFTVIQAEDSLLARAVEGLEQMTRSTHPNVMRATEPRQQRQPIADEDQHVYLKDDAPPSSATSLPPLPRQQNLPTRLARPDTPRRSTAPEFQPQRPGSSPYQTSTEALYAHTLVHPPRPRNRSPYSRNNLRSRSANTSAMSQPMTRAQSLPARTTSPNSLSPAIGSSSPLLRPSPRSTSPFRPSSPHESQMYSAPSPSFYDAGFETISEHAELDLSRSSFDRNIGTLNSSRPVSSRRPRQVSPSRSPLSSSASSPSLSAQKFNENFPTLHHSGSTSSFASLPSMPSTPSSNRSRSPSISSLETIEDAPDAEWEAIEADRLAKLKAAADAEDGEHVPRRSSLDIPSRPVGFGFTRSTARKRWSVCGAERRADLDLETIWED</sequence>
<name>A0A9P4J676_9PEZI</name>
<evidence type="ECO:0000313" key="3">
    <source>
        <dbReference type="Proteomes" id="UP000799439"/>
    </source>
</evidence>
<feature type="compositionally biased region" description="Polar residues" evidence="1">
    <location>
        <begin position="191"/>
        <end position="200"/>
    </location>
</feature>
<dbReference type="OrthoDB" id="5400063at2759"/>
<feature type="compositionally biased region" description="Basic and acidic residues" evidence="1">
    <location>
        <begin position="330"/>
        <end position="344"/>
    </location>
</feature>
<dbReference type="AlphaFoldDB" id="A0A9P4J676"/>
<comment type="caution">
    <text evidence="2">The sequence shown here is derived from an EMBL/GenBank/DDBJ whole genome shotgun (WGS) entry which is preliminary data.</text>
</comment>
<evidence type="ECO:0000256" key="1">
    <source>
        <dbReference type="SAM" id="MobiDB-lite"/>
    </source>
</evidence>
<dbReference type="Proteomes" id="UP000799439">
    <property type="component" value="Unassembled WGS sequence"/>
</dbReference>
<feature type="compositionally biased region" description="Low complexity" evidence="1">
    <location>
        <begin position="286"/>
        <end position="304"/>
    </location>
</feature>
<feature type="compositionally biased region" description="Polar residues" evidence="1">
    <location>
        <begin position="99"/>
        <end position="110"/>
    </location>
</feature>
<feature type="compositionally biased region" description="Low complexity" evidence="1">
    <location>
        <begin position="244"/>
        <end position="264"/>
    </location>
</feature>
<gene>
    <name evidence="2" type="ORF">K461DRAFT_277005</name>
</gene>
<protein>
    <recommendedName>
        <fullName evidence="4">Basic proline-rich protein</fullName>
    </recommendedName>
</protein>
<proteinExistence type="predicted"/>
<feature type="region of interest" description="Disordered" evidence="1">
    <location>
        <begin position="225"/>
        <end position="313"/>
    </location>
</feature>
<accession>A0A9P4J676</accession>
<feature type="compositionally biased region" description="Basic and acidic residues" evidence="1">
    <location>
        <begin position="50"/>
        <end position="60"/>
    </location>
</feature>